<keyword evidence="3" id="KW-1185">Reference proteome</keyword>
<protein>
    <submittedName>
        <fullName evidence="2">Putative metallopeptidase</fullName>
    </submittedName>
</protein>
<feature type="compositionally biased region" description="Low complexity" evidence="1">
    <location>
        <begin position="1"/>
        <end position="16"/>
    </location>
</feature>
<organism evidence="2 3">
    <name type="scientific">Streptomyces wuyuanensis</name>
    <dbReference type="NCBI Taxonomy" id="1196353"/>
    <lineage>
        <taxon>Bacteria</taxon>
        <taxon>Bacillati</taxon>
        <taxon>Actinomycetota</taxon>
        <taxon>Actinomycetes</taxon>
        <taxon>Kitasatosporales</taxon>
        <taxon>Streptomycetaceae</taxon>
        <taxon>Streptomyces</taxon>
    </lineage>
</organism>
<sequence>MLRMSASSSASGTRPSSRADRRHRSPFPLAVFASLLRHRDLIRRTRRPKGPLRRTGRAGEPAGRPAGGSYPAVSRTVVAGVLLVAGFAVASCGGDGAKADASGKVTILYEDGAIKAKDRHAVTVVRESRVLEEVADWVGESLALPHDMVVKVTDRVPPGVTDAVTQPDGRTVYVPPAFLTRIEGVLAKVVKTVERPAVIPGTEWNADDLTALSTQFVFGHEMGHALQRQLLLANLGLEEDAADGFASFYTVNEVGPGPSLATAVLFDELAREEGELTLEGLSSDHPVTQQRVFNFLCHLEGSDPKKFDAPLVGAGYLPKSRAPLCPQAWAMLDHGWWTQLEPHFSKAYREEGDRAQQRSRDRLIAETEALGKKLDEIRRGQ</sequence>
<reference evidence="3" key="1">
    <citation type="submission" date="2016-10" db="EMBL/GenBank/DDBJ databases">
        <authorList>
            <person name="Varghese N."/>
            <person name="Submissions S."/>
        </authorList>
    </citation>
    <scope>NUCLEOTIDE SEQUENCE [LARGE SCALE GENOMIC DNA]</scope>
    <source>
        <strain evidence="3">CGMCC 4.7042</strain>
    </source>
</reference>
<dbReference type="AlphaFoldDB" id="A0A1G9PW66"/>
<name>A0A1G9PW66_9ACTN</name>
<feature type="compositionally biased region" description="Low complexity" evidence="1">
    <location>
        <begin position="58"/>
        <end position="68"/>
    </location>
</feature>
<gene>
    <name evidence="2" type="ORF">SAMN05444921_103104</name>
</gene>
<proteinExistence type="predicted"/>
<feature type="region of interest" description="Disordered" evidence="1">
    <location>
        <begin position="43"/>
        <end position="70"/>
    </location>
</feature>
<evidence type="ECO:0000313" key="3">
    <source>
        <dbReference type="Proteomes" id="UP000199063"/>
    </source>
</evidence>
<feature type="compositionally biased region" description="Basic residues" evidence="1">
    <location>
        <begin position="44"/>
        <end position="56"/>
    </location>
</feature>
<dbReference type="EMBL" id="FNHI01000003">
    <property type="protein sequence ID" value="SDM02893.1"/>
    <property type="molecule type" value="Genomic_DNA"/>
</dbReference>
<dbReference type="Proteomes" id="UP000199063">
    <property type="component" value="Unassembled WGS sequence"/>
</dbReference>
<evidence type="ECO:0000313" key="2">
    <source>
        <dbReference type="EMBL" id="SDM02893.1"/>
    </source>
</evidence>
<dbReference type="STRING" id="1196353.SAMN05444921_103104"/>
<evidence type="ECO:0000256" key="1">
    <source>
        <dbReference type="SAM" id="MobiDB-lite"/>
    </source>
</evidence>
<dbReference type="Pfam" id="PF14247">
    <property type="entry name" value="DUF4344"/>
    <property type="match status" value="1"/>
</dbReference>
<feature type="region of interest" description="Disordered" evidence="1">
    <location>
        <begin position="1"/>
        <end position="23"/>
    </location>
</feature>
<dbReference type="InterPro" id="IPR025644">
    <property type="entry name" value="DUF4344"/>
</dbReference>
<accession>A0A1G9PW66</accession>